<comment type="caution">
    <text evidence="2">The sequence shown here is derived from an EMBL/GenBank/DDBJ whole genome shotgun (WGS) entry which is preliminary data.</text>
</comment>
<dbReference type="AlphaFoldDB" id="A0A9W6ZUT0"/>
<feature type="region of interest" description="Disordered" evidence="1">
    <location>
        <begin position="1"/>
        <end position="67"/>
    </location>
</feature>
<dbReference type="OrthoDB" id="190727at2759"/>
<name>A0A9W6ZUT0_9STRA</name>
<gene>
    <name evidence="2" type="ORF">TrLO_g11297</name>
</gene>
<dbReference type="Gene3D" id="3.80.10.10">
    <property type="entry name" value="Ribonuclease Inhibitor"/>
    <property type="match status" value="1"/>
</dbReference>
<dbReference type="InterPro" id="IPR036770">
    <property type="entry name" value="Ankyrin_rpt-contain_sf"/>
</dbReference>
<dbReference type="Gene3D" id="1.25.40.20">
    <property type="entry name" value="Ankyrin repeat-containing domain"/>
    <property type="match status" value="1"/>
</dbReference>
<accession>A0A9W6ZUT0</accession>
<dbReference type="Proteomes" id="UP001165122">
    <property type="component" value="Unassembled WGS sequence"/>
</dbReference>
<evidence type="ECO:0000313" key="3">
    <source>
        <dbReference type="Proteomes" id="UP001165122"/>
    </source>
</evidence>
<keyword evidence="3" id="KW-1185">Reference proteome</keyword>
<dbReference type="EMBL" id="BRXW01000458">
    <property type="protein sequence ID" value="GMH56904.1"/>
    <property type="molecule type" value="Genomic_DNA"/>
</dbReference>
<proteinExistence type="predicted"/>
<feature type="compositionally biased region" description="Basic and acidic residues" evidence="1">
    <location>
        <begin position="46"/>
        <end position="59"/>
    </location>
</feature>
<dbReference type="SUPFAM" id="SSF52058">
    <property type="entry name" value="L domain-like"/>
    <property type="match status" value="1"/>
</dbReference>
<evidence type="ECO:0000313" key="2">
    <source>
        <dbReference type="EMBL" id="GMH56904.1"/>
    </source>
</evidence>
<protein>
    <submittedName>
        <fullName evidence="2">Uncharacterized protein</fullName>
    </submittedName>
</protein>
<dbReference type="SUPFAM" id="SSF48403">
    <property type="entry name" value="Ankyrin repeat"/>
    <property type="match status" value="1"/>
</dbReference>
<reference evidence="3" key="1">
    <citation type="journal article" date="2023" name="Commun. Biol.">
        <title>Genome analysis of Parmales, the sister group of diatoms, reveals the evolutionary specialization of diatoms from phago-mixotrophs to photoautotrophs.</title>
        <authorList>
            <person name="Ban H."/>
            <person name="Sato S."/>
            <person name="Yoshikawa S."/>
            <person name="Yamada K."/>
            <person name="Nakamura Y."/>
            <person name="Ichinomiya M."/>
            <person name="Sato N."/>
            <person name="Blanc-Mathieu R."/>
            <person name="Endo H."/>
            <person name="Kuwata A."/>
            <person name="Ogata H."/>
        </authorList>
    </citation>
    <scope>NUCLEOTIDE SEQUENCE [LARGE SCALE GENOMIC DNA]</scope>
    <source>
        <strain evidence="3">NIES 3700</strain>
    </source>
</reference>
<evidence type="ECO:0000256" key="1">
    <source>
        <dbReference type="SAM" id="MobiDB-lite"/>
    </source>
</evidence>
<dbReference type="InterPro" id="IPR032675">
    <property type="entry name" value="LRR_dom_sf"/>
</dbReference>
<sequence>MDLGSATCINRLNGNIPPPSLPDEPEAKLAAAPTTPKRKTMMIKVDPNKDKDLDSEKPQEPLNAKKPHPDLEFVYNQKKLSDREVHKVITITHAHQTKIGLRLCQKLTQSVFDRLGECPFLRYCDLLRTNCHRITSLQSCEHLLELNIRYTKVTNLEPISRLPLLRYLDAGSTKIKSCVCLANLGGSIKTLYLDDTECDTIEEVAESCVNLEFLNVGFSNILHSLKPNVQKLTKPKSRSFLFYKHIFDSRPDKIGALVEEGFDVNSRPHQKLGGEGSLSEDYYVKKCHEATRYFRFDHDNNPMRPTALHLACFIGDVEFVKQLIALGSNPKLRCWFGKVQPYNGQLKIQDKDATPADVVRICNKEEVYRTLKLMRENDVMDWKEQCLQLQHQLLCALDGLDPLEIPIERGYD</sequence>
<organism evidence="2 3">
    <name type="scientific">Triparma laevis f. longispina</name>
    <dbReference type="NCBI Taxonomy" id="1714387"/>
    <lineage>
        <taxon>Eukaryota</taxon>
        <taxon>Sar</taxon>
        <taxon>Stramenopiles</taxon>
        <taxon>Ochrophyta</taxon>
        <taxon>Bolidophyceae</taxon>
        <taxon>Parmales</taxon>
        <taxon>Triparmaceae</taxon>
        <taxon>Triparma</taxon>
    </lineage>
</organism>